<protein>
    <submittedName>
        <fullName evidence="2">ANTAR domain-containing protein</fullName>
    </submittedName>
</protein>
<dbReference type="AlphaFoldDB" id="A0A4Q5N7Z6"/>
<dbReference type="InterPro" id="IPR005561">
    <property type="entry name" value="ANTAR"/>
</dbReference>
<name>A0A4Q5N7Z6_9MICO</name>
<evidence type="ECO:0000313" key="3">
    <source>
        <dbReference type="Proteomes" id="UP000293764"/>
    </source>
</evidence>
<evidence type="ECO:0000259" key="1">
    <source>
        <dbReference type="PROSITE" id="PS50921"/>
    </source>
</evidence>
<dbReference type="RefSeq" id="WP_130100771.1">
    <property type="nucleotide sequence ID" value="NZ_SDWW01000002.1"/>
</dbReference>
<dbReference type="OrthoDB" id="3688893at2"/>
<keyword evidence="3" id="KW-1185">Reference proteome</keyword>
<feature type="non-terminal residue" evidence="2">
    <location>
        <position position="1"/>
    </location>
</feature>
<evidence type="ECO:0000313" key="2">
    <source>
        <dbReference type="EMBL" id="RYV52781.1"/>
    </source>
</evidence>
<dbReference type="EMBL" id="SDWW01000002">
    <property type="protein sequence ID" value="RYV52781.1"/>
    <property type="molecule type" value="Genomic_DNA"/>
</dbReference>
<dbReference type="PROSITE" id="PS50921">
    <property type="entry name" value="ANTAR"/>
    <property type="match status" value="1"/>
</dbReference>
<dbReference type="Proteomes" id="UP000293764">
    <property type="component" value="Unassembled WGS sequence"/>
</dbReference>
<proteinExistence type="predicted"/>
<reference evidence="2 3" key="1">
    <citation type="submission" date="2019-01" db="EMBL/GenBank/DDBJ databases">
        <title>Novel species of Cellulomonas.</title>
        <authorList>
            <person name="Liu Q."/>
            <person name="Xin Y.-H."/>
        </authorList>
    </citation>
    <scope>NUCLEOTIDE SEQUENCE [LARGE SCALE GENOMIC DNA]</scope>
    <source>
        <strain evidence="2 3">HLT2-17</strain>
    </source>
</reference>
<dbReference type="Pfam" id="PF03861">
    <property type="entry name" value="ANTAR"/>
    <property type="match status" value="1"/>
</dbReference>
<organism evidence="2 3">
    <name type="scientific">Pengzhenrongella frigida</name>
    <dbReference type="NCBI Taxonomy" id="1259133"/>
    <lineage>
        <taxon>Bacteria</taxon>
        <taxon>Bacillati</taxon>
        <taxon>Actinomycetota</taxon>
        <taxon>Actinomycetes</taxon>
        <taxon>Micrococcales</taxon>
        <taxon>Pengzhenrongella</taxon>
    </lineage>
</organism>
<dbReference type="Gene3D" id="1.10.10.10">
    <property type="entry name" value="Winged helix-like DNA-binding domain superfamily/Winged helix DNA-binding domain"/>
    <property type="match status" value="1"/>
</dbReference>
<feature type="domain" description="ANTAR" evidence="1">
    <location>
        <begin position="1"/>
        <end position="51"/>
    </location>
</feature>
<dbReference type="GO" id="GO:0003723">
    <property type="term" value="F:RNA binding"/>
    <property type="evidence" value="ECO:0007669"/>
    <property type="project" value="InterPro"/>
</dbReference>
<comment type="caution">
    <text evidence="2">The sequence shown here is derived from an EMBL/GenBank/DDBJ whole genome shotgun (WGS) entry which is preliminary data.</text>
</comment>
<sequence length="67" mass="6976">RAALRSRTLIDQTLGIIMSQRLCDADAAMAILSADSLDRDVALLARAAQILRAVSTAPGSGGRPAQN</sequence>
<dbReference type="InterPro" id="IPR036388">
    <property type="entry name" value="WH-like_DNA-bd_sf"/>
</dbReference>
<accession>A0A4Q5N7Z6</accession>
<gene>
    <name evidence="2" type="ORF">EUA98_00790</name>
</gene>